<evidence type="ECO:0000256" key="5">
    <source>
        <dbReference type="ARBA" id="ARBA00022989"/>
    </source>
</evidence>
<protein>
    <recommendedName>
        <fullName evidence="10">DoxX family protein</fullName>
    </recommendedName>
</protein>
<dbReference type="InterPro" id="IPR051907">
    <property type="entry name" value="DoxX-like_oxidoreductase"/>
</dbReference>
<feature type="transmembrane region" description="Helical" evidence="7">
    <location>
        <begin position="67"/>
        <end position="86"/>
    </location>
</feature>
<sequence length="163" mass="17815">MADYLGGNAAVNQSSFSSLFKSIAILRIGTGALLLTQHAWLAAIGAYKFLWEEQAWDWVTAFSDAGLPYPQFTAPAAAIILAAVAVSFTVGFLTRLFAIVFMPVLALFLVYAQKVGAAQVETAWLYLFISFTLLLFGSGAISLDKLFHIGESWASRPKKKKNW</sequence>
<evidence type="ECO:0000313" key="8">
    <source>
        <dbReference type="EMBL" id="GEP46213.1"/>
    </source>
</evidence>
<organism evidence="8 9">
    <name type="scientific">Brevifollis gellanilyticus</name>
    <dbReference type="NCBI Taxonomy" id="748831"/>
    <lineage>
        <taxon>Bacteria</taxon>
        <taxon>Pseudomonadati</taxon>
        <taxon>Verrucomicrobiota</taxon>
        <taxon>Verrucomicrobiia</taxon>
        <taxon>Verrucomicrobiales</taxon>
        <taxon>Verrucomicrobiaceae</taxon>
    </lineage>
</organism>
<evidence type="ECO:0008006" key="10">
    <source>
        <dbReference type="Google" id="ProtNLM"/>
    </source>
</evidence>
<reference evidence="8 9" key="1">
    <citation type="submission" date="2019-07" db="EMBL/GenBank/DDBJ databases">
        <title>Whole genome shotgun sequence of Brevifollis gellanilyticus NBRC 108608.</title>
        <authorList>
            <person name="Hosoyama A."/>
            <person name="Uohara A."/>
            <person name="Ohji S."/>
            <person name="Ichikawa N."/>
        </authorList>
    </citation>
    <scope>NUCLEOTIDE SEQUENCE [LARGE SCALE GENOMIC DNA]</scope>
    <source>
        <strain evidence="8 9">NBRC 108608</strain>
    </source>
</reference>
<comment type="caution">
    <text evidence="8">The sequence shown here is derived from an EMBL/GenBank/DDBJ whole genome shotgun (WGS) entry which is preliminary data.</text>
</comment>
<dbReference type="EMBL" id="BKAG01000077">
    <property type="protein sequence ID" value="GEP46213.1"/>
    <property type="molecule type" value="Genomic_DNA"/>
</dbReference>
<keyword evidence="3" id="KW-1003">Cell membrane</keyword>
<evidence type="ECO:0000256" key="1">
    <source>
        <dbReference type="ARBA" id="ARBA00004651"/>
    </source>
</evidence>
<dbReference type="GO" id="GO:0005886">
    <property type="term" value="C:plasma membrane"/>
    <property type="evidence" value="ECO:0007669"/>
    <property type="project" value="TreeGrafter"/>
</dbReference>
<dbReference type="RefSeq" id="WP_146855876.1">
    <property type="nucleotide sequence ID" value="NZ_BKAG01000077.1"/>
</dbReference>
<feature type="transmembrane region" description="Helical" evidence="7">
    <location>
        <begin position="93"/>
        <end position="112"/>
    </location>
</feature>
<evidence type="ECO:0000256" key="2">
    <source>
        <dbReference type="ARBA" id="ARBA00006679"/>
    </source>
</evidence>
<dbReference type="InterPro" id="IPR032808">
    <property type="entry name" value="DoxX"/>
</dbReference>
<evidence type="ECO:0000256" key="7">
    <source>
        <dbReference type="SAM" id="Phobius"/>
    </source>
</evidence>
<comment type="subcellular location">
    <subcellularLocation>
        <location evidence="1">Cell membrane</location>
        <topology evidence="1">Multi-pass membrane protein</topology>
    </subcellularLocation>
</comment>
<keyword evidence="9" id="KW-1185">Reference proteome</keyword>
<dbReference type="Pfam" id="PF07681">
    <property type="entry name" value="DoxX"/>
    <property type="match status" value="1"/>
</dbReference>
<dbReference type="PANTHER" id="PTHR33452:SF1">
    <property type="entry name" value="INNER MEMBRANE PROTEIN YPHA-RELATED"/>
    <property type="match status" value="1"/>
</dbReference>
<name>A0A512MHJ8_9BACT</name>
<dbReference type="AlphaFoldDB" id="A0A512MHJ8"/>
<feature type="transmembrane region" description="Helical" evidence="7">
    <location>
        <begin position="24"/>
        <end position="47"/>
    </location>
</feature>
<comment type="similarity">
    <text evidence="2">Belongs to the DoxX family.</text>
</comment>
<evidence type="ECO:0000256" key="3">
    <source>
        <dbReference type="ARBA" id="ARBA00022475"/>
    </source>
</evidence>
<gene>
    <name evidence="8" type="ORF">BGE01nite_55040</name>
</gene>
<keyword evidence="4 7" id="KW-0812">Transmembrane</keyword>
<dbReference type="OrthoDB" id="194708at2"/>
<evidence type="ECO:0000313" key="9">
    <source>
        <dbReference type="Proteomes" id="UP000321577"/>
    </source>
</evidence>
<dbReference type="PANTHER" id="PTHR33452">
    <property type="entry name" value="OXIDOREDUCTASE CATD-RELATED"/>
    <property type="match status" value="1"/>
</dbReference>
<evidence type="ECO:0000256" key="4">
    <source>
        <dbReference type="ARBA" id="ARBA00022692"/>
    </source>
</evidence>
<keyword evidence="5 7" id="KW-1133">Transmembrane helix</keyword>
<evidence type="ECO:0000256" key="6">
    <source>
        <dbReference type="ARBA" id="ARBA00023136"/>
    </source>
</evidence>
<keyword evidence="6 7" id="KW-0472">Membrane</keyword>
<dbReference type="Proteomes" id="UP000321577">
    <property type="component" value="Unassembled WGS sequence"/>
</dbReference>
<feature type="transmembrane region" description="Helical" evidence="7">
    <location>
        <begin position="124"/>
        <end position="143"/>
    </location>
</feature>
<accession>A0A512MHJ8</accession>
<proteinExistence type="inferred from homology"/>